<comment type="caution">
    <text evidence="1">The sequence shown here is derived from an EMBL/GenBank/DDBJ whole genome shotgun (WGS) entry which is preliminary data.</text>
</comment>
<sequence>MSVFFVFQGTTYDDERKGGFVWSPQLNKRGGKNRGFTNMTYIKKEDFIVHSANQMIKSISIAQTDCYEADRPDYTTAEENLWDKQGYMVNTLYKDLDQPLKLSKHREWLIENYRPNSAFLKDGRGKQQYMCLLDEDHAIYFLEEAIKIQNSEEAVRVLKRALQDIIGEKESEYDVVEKQVIDNLVDNEADVVPEWTGEQRAQEMTTASFEERQKPKRNPKVAAAALQRAGYQCEFNPNDRIF</sequence>
<dbReference type="STRING" id="883081.HMPREF9698_01002"/>
<evidence type="ECO:0000313" key="1">
    <source>
        <dbReference type="EMBL" id="EKU93470.1"/>
    </source>
</evidence>
<dbReference type="HOGENOM" id="CLU_1145340_0_0_9"/>
<dbReference type="RefSeq" id="WP_003778012.1">
    <property type="nucleotide sequence ID" value="NZ_JH992959.1"/>
</dbReference>
<keyword evidence="2" id="KW-1185">Reference proteome</keyword>
<name>K9EW91_9LACT</name>
<dbReference type="eggNOG" id="COG3440">
    <property type="taxonomic scope" value="Bacteria"/>
</dbReference>
<accession>K9EW91</accession>
<gene>
    <name evidence="1" type="ORF">HMPREF9698_01002</name>
</gene>
<evidence type="ECO:0000313" key="2">
    <source>
        <dbReference type="Proteomes" id="UP000009875"/>
    </source>
</evidence>
<dbReference type="OrthoDB" id="2146616at2"/>
<dbReference type="Proteomes" id="UP000009875">
    <property type="component" value="Unassembled WGS sequence"/>
</dbReference>
<dbReference type="EMBL" id="AGXA01000020">
    <property type="protein sequence ID" value="EKU93470.1"/>
    <property type="molecule type" value="Genomic_DNA"/>
</dbReference>
<reference evidence="1 2" key="1">
    <citation type="submission" date="2012-09" db="EMBL/GenBank/DDBJ databases">
        <title>The Genome Sequence of Alloiococcus otitis ATCC 51267.</title>
        <authorList>
            <consortium name="The Broad Institute Genome Sequencing Platform"/>
            <person name="Earl A."/>
            <person name="Ward D."/>
            <person name="Feldgarden M."/>
            <person name="Gevers D."/>
            <person name="Huys G."/>
            <person name="Walker B."/>
            <person name="Young S.K."/>
            <person name="Zeng Q."/>
            <person name="Gargeya S."/>
            <person name="Fitzgerald M."/>
            <person name="Haas B."/>
            <person name="Abouelleil A."/>
            <person name="Alvarado L."/>
            <person name="Arachchi H.M."/>
            <person name="Berlin A.M."/>
            <person name="Chapman S.B."/>
            <person name="Goldberg J."/>
            <person name="Griggs A."/>
            <person name="Gujja S."/>
            <person name="Hansen M."/>
            <person name="Howarth C."/>
            <person name="Imamovic A."/>
            <person name="Larimer J."/>
            <person name="McCowen C."/>
            <person name="Montmayeur A."/>
            <person name="Murphy C."/>
            <person name="Neiman D."/>
            <person name="Pearson M."/>
            <person name="Priest M."/>
            <person name="Roberts A."/>
            <person name="Saif S."/>
            <person name="Shea T."/>
            <person name="Sisk P."/>
            <person name="Sykes S."/>
            <person name="Wortman J."/>
            <person name="Nusbaum C."/>
            <person name="Birren B."/>
        </authorList>
    </citation>
    <scope>NUCLEOTIDE SEQUENCE [LARGE SCALE GENOMIC DNA]</scope>
    <source>
        <strain evidence="1 2">ATCC 51267</strain>
    </source>
</reference>
<proteinExistence type="predicted"/>
<organism evidence="1 2">
    <name type="scientific">Alloiococcus otitis ATCC 51267</name>
    <dbReference type="NCBI Taxonomy" id="883081"/>
    <lineage>
        <taxon>Bacteria</taxon>
        <taxon>Bacillati</taxon>
        <taxon>Bacillota</taxon>
        <taxon>Bacilli</taxon>
        <taxon>Lactobacillales</taxon>
        <taxon>Carnobacteriaceae</taxon>
        <taxon>Alloiococcus</taxon>
    </lineage>
</organism>
<protein>
    <submittedName>
        <fullName evidence="1">Uncharacterized protein</fullName>
    </submittedName>
</protein>
<dbReference type="AlphaFoldDB" id="K9EW91"/>